<gene>
    <name evidence="1" type="ORF">C7959_10864</name>
</gene>
<organism evidence="1 2">
    <name type="scientific">Orenia marismortui</name>
    <dbReference type="NCBI Taxonomy" id="46469"/>
    <lineage>
        <taxon>Bacteria</taxon>
        <taxon>Bacillati</taxon>
        <taxon>Bacillota</taxon>
        <taxon>Clostridia</taxon>
        <taxon>Halanaerobiales</taxon>
        <taxon>Halobacteroidaceae</taxon>
        <taxon>Orenia</taxon>
    </lineage>
</organism>
<reference evidence="1 2" key="1">
    <citation type="submission" date="2019-03" db="EMBL/GenBank/DDBJ databases">
        <title>Subsurface microbial communities from deep shales in Ohio and West Virginia, USA.</title>
        <authorList>
            <person name="Wrighton K."/>
        </authorList>
    </citation>
    <scope>NUCLEOTIDE SEQUENCE [LARGE SCALE GENOMIC DNA]</scope>
    <source>
        <strain evidence="1 2">MSL 6dP</strain>
    </source>
</reference>
<dbReference type="RefSeq" id="WP_134116042.1">
    <property type="nucleotide sequence ID" value="NZ_SOEG01000008.1"/>
</dbReference>
<evidence type="ECO:0000313" key="1">
    <source>
        <dbReference type="EMBL" id="TDX52142.1"/>
    </source>
</evidence>
<dbReference type="Pfam" id="PF05521">
    <property type="entry name" value="Phage_HCP"/>
    <property type="match status" value="1"/>
</dbReference>
<dbReference type="InterPro" id="IPR008767">
    <property type="entry name" value="Phage_SPP1_head-tail_adaptor"/>
</dbReference>
<dbReference type="NCBIfam" id="TIGR01563">
    <property type="entry name" value="gp16_SPP1"/>
    <property type="match status" value="1"/>
</dbReference>
<comment type="caution">
    <text evidence="1">The sequence shown here is derived from an EMBL/GenBank/DDBJ whole genome shotgun (WGS) entry which is preliminary data.</text>
</comment>
<evidence type="ECO:0000313" key="2">
    <source>
        <dbReference type="Proteomes" id="UP000295832"/>
    </source>
</evidence>
<dbReference type="Proteomes" id="UP000295832">
    <property type="component" value="Unassembled WGS sequence"/>
</dbReference>
<dbReference type="EMBL" id="SOEG01000008">
    <property type="protein sequence ID" value="TDX52142.1"/>
    <property type="molecule type" value="Genomic_DNA"/>
</dbReference>
<dbReference type="AlphaFoldDB" id="A0A4R8H8L6"/>
<accession>A0A4R8H8L6</accession>
<dbReference type="STRING" id="926561.GCA_000379025_02568"/>
<sequence>MKSKKEVMKDLAAKPRRRIVIQKKTSKDENGNQLLDEWGNPDEQWNDWRIIWVERKELFGSEYYAAAQIGEEKTIKFKIRYVTFLEDLNTTDYRIIYKDKEIFDIKDTDSLNDDGMWFIIKAEKSGELDESNS</sequence>
<name>A0A4R8H8L6_9FIRM</name>
<keyword evidence="2" id="KW-1185">Reference proteome</keyword>
<proteinExistence type="predicted"/>
<dbReference type="Gene3D" id="2.40.10.270">
    <property type="entry name" value="Bacteriophage SPP1 head-tail adaptor protein"/>
    <property type="match status" value="1"/>
</dbReference>
<protein>
    <submittedName>
        <fullName evidence="1">SPP1 family predicted phage head-tail adaptor</fullName>
    </submittedName>
</protein>
<dbReference type="InterPro" id="IPR038666">
    <property type="entry name" value="SSP1_head-tail_sf"/>
</dbReference>